<dbReference type="Proteomes" id="UP000016895">
    <property type="component" value="Chromosome 1"/>
</dbReference>
<evidence type="ECO:0000256" key="2">
    <source>
        <dbReference type="SAM" id="SignalP"/>
    </source>
</evidence>
<dbReference type="EMBL" id="FO203526">
    <property type="protein sequence ID" value="CCO57247.1"/>
    <property type="molecule type" value="Genomic_DNA"/>
</dbReference>
<protein>
    <recommendedName>
        <fullName evidence="5">Lipoprotein</fullName>
    </recommendedName>
</protein>
<feature type="signal peptide" evidence="2">
    <location>
        <begin position="1"/>
        <end position="21"/>
    </location>
</feature>
<dbReference type="KEGG" id="vni:VIBNI_A1098"/>
<dbReference type="AlphaFoldDB" id="U4KAH7"/>
<dbReference type="PROSITE" id="PS51257">
    <property type="entry name" value="PROKAR_LIPOPROTEIN"/>
    <property type="match status" value="1"/>
</dbReference>
<evidence type="ECO:0000313" key="4">
    <source>
        <dbReference type="Proteomes" id="UP000016895"/>
    </source>
</evidence>
<keyword evidence="2" id="KW-0732">Signal</keyword>
<organism evidence="3 4">
    <name type="scientific">Vibrio nigripulchritudo</name>
    <dbReference type="NCBI Taxonomy" id="28173"/>
    <lineage>
        <taxon>Bacteria</taxon>
        <taxon>Pseudomonadati</taxon>
        <taxon>Pseudomonadota</taxon>
        <taxon>Gammaproteobacteria</taxon>
        <taxon>Vibrionales</taxon>
        <taxon>Vibrionaceae</taxon>
        <taxon>Vibrio</taxon>
    </lineage>
</organism>
<dbReference type="RefSeq" id="WP_022550230.1">
    <property type="nucleotide sequence ID" value="NC_022528.1"/>
</dbReference>
<name>U4KAH7_9VIBR</name>
<evidence type="ECO:0008006" key="5">
    <source>
        <dbReference type="Google" id="ProtNLM"/>
    </source>
</evidence>
<accession>U4KAH7</accession>
<keyword evidence="4" id="KW-1185">Reference proteome</keyword>
<evidence type="ECO:0000313" key="3">
    <source>
        <dbReference type="EMBL" id="CCO57247.1"/>
    </source>
</evidence>
<dbReference type="PATRIC" id="fig|1260221.3.peg.1061"/>
<evidence type="ECO:0000256" key="1">
    <source>
        <dbReference type="SAM" id="MobiDB-lite"/>
    </source>
</evidence>
<gene>
    <name evidence="3" type="ORF">VIBNI_A1098</name>
</gene>
<reference evidence="3 4" key="1">
    <citation type="journal article" date="2013" name="ISME J.">
        <title>Comparative genomics of pathogenic lineages of Vibrio nigripulchritudo identifies virulence-associated traits.</title>
        <authorList>
            <person name="Goudenege D."/>
            <person name="Labreuche Y."/>
            <person name="Krin E."/>
            <person name="Ansquer D."/>
            <person name="Mangenot S."/>
            <person name="Calteau A."/>
            <person name="Medigue C."/>
            <person name="Mazel D."/>
            <person name="Polz M.F."/>
            <person name="Le Roux F."/>
        </authorList>
    </citation>
    <scope>NUCLEOTIDE SEQUENCE [LARGE SCALE GENOMIC DNA]</scope>
    <source>
        <strain evidence="4">SnF1</strain>
    </source>
</reference>
<proteinExistence type="predicted"/>
<feature type="compositionally biased region" description="Low complexity" evidence="1">
    <location>
        <begin position="21"/>
        <end position="33"/>
    </location>
</feature>
<feature type="compositionally biased region" description="Pro residues" evidence="1">
    <location>
        <begin position="34"/>
        <end position="48"/>
    </location>
</feature>
<feature type="chain" id="PRO_5004650503" description="Lipoprotein" evidence="2">
    <location>
        <begin position="22"/>
        <end position="504"/>
    </location>
</feature>
<dbReference type="OrthoDB" id="5905468at2"/>
<feature type="region of interest" description="Disordered" evidence="1">
    <location>
        <begin position="21"/>
        <end position="48"/>
    </location>
</feature>
<sequence>MTKFKFSVVALATAVMLSGCGSESKSSTGSNSKPPTPPAPTPTPPPAPTIYNWQLVNLRSEVPSSANADCAVYAVDTNDSSKRIYAYRATQNVVISIHNSVGKLVKELAPNAYGTVSINYDDIPTNGYVTVEEVDGLIGSGRALYSYSVEKPFVNNMVFNLRKPGAYSCYYTGEGLPASVTPDANAGVTVNAPATKYVQSSYIDKATSGAVANFPNKIPVIAPIPATEKILLTQYETYTSSQALDLRNYAFVGGDFAHNQNTHPDSKTVTLSDTNLVQPGLSFTDLTLSSGNEVEVSHNGHLYQWQPIYQSSSNFSFVDGNGPFSAWAMKINGTTTNGSWAYKGMYPVNSTAKTITPPTLTNFAASVTTANCSGTHCVESQGYTASNYNIQRVHVRSNTSDGSNYYQTIISMPRSTQVLMESKYSALAPSSSNRIEIGLGSLSETSSAMTQHFMSNFIDVQNLASGTASNNFDVNGPVIQPSSEKTRYISLMGKTSVTLSNSVN</sequence>